<organism evidence="2 3">
    <name type="scientific">Stylosanthes scabra</name>
    <dbReference type="NCBI Taxonomy" id="79078"/>
    <lineage>
        <taxon>Eukaryota</taxon>
        <taxon>Viridiplantae</taxon>
        <taxon>Streptophyta</taxon>
        <taxon>Embryophyta</taxon>
        <taxon>Tracheophyta</taxon>
        <taxon>Spermatophyta</taxon>
        <taxon>Magnoliopsida</taxon>
        <taxon>eudicotyledons</taxon>
        <taxon>Gunneridae</taxon>
        <taxon>Pentapetalae</taxon>
        <taxon>rosids</taxon>
        <taxon>fabids</taxon>
        <taxon>Fabales</taxon>
        <taxon>Fabaceae</taxon>
        <taxon>Papilionoideae</taxon>
        <taxon>50 kb inversion clade</taxon>
        <taxon>dalbergioids sensu lato</taxon>
        <taxon>Dalbergieae</taxon>
        <taxon>Pterocarpus clade</taxon>
        <taxon>Stylosanthes</taxon>
    </lineage>
</organism>
<accession>A0ABU6ZUT1</accession>
<sequence length="230" mass="26014">MGSGVVYYEYEALKEYDDINVESTTELGTIKIRRYHFKDEKFTCLVHSGIFDPDKPYEFPIAMLGRDCSFAVTYKGLRVIEIISTDLPPHDWKAARTWSLPSPSLGSDFIVSSKGWMCEGDETKVEETHGLDGAKSVGSKGQELVNEEEEDPKEDPDELQPMDTSADRIFSSSSWETQSRSTPLLVAVRRSSHMDPTRHPDTRQVVISFKVATYPEHGLFLMFRVSSVPH</sequence>
<keyword evidence="3" id="KW-1185">Reference proteome</keyword>
<dbReference type="Proteomes" id="UP001341840">
    <property type="component" value="Unassembled WGS sequence"/>
</dbReference>
<gene>
    <name evidence="2" type="ORF">PIB30_096692</name>
</gene>
<comment type="caution">
    <text evidence="2">The sequence shown here is derived from an EMBL/GenBank/DDBJ whole genome shotgun (WGS) entry which is preliminary data.</text>
</comment>
<dbReference type="EMBL" id="JASCZI010274175">
    <property type="protein sequence ID" value="MED6225748.1"/>
    <property type="molecule type" value="Genomic_DNA"/>
</dbReference>
<evidence type="ECO:0000313" key="3">
    <source>
        <dbReference type="Proteomes" id="UP001341840"/>
    </source>
</evidence>
<proteinExistence type="predicted"/>
<evidence type="ECO:0000313" key="2">
    <source>
        <dbReference type="EMBL" id="MED6225748.1"/>
    </source>
</evidence>
<protein>
    <submittedName>
        <fullName evidence="2">Uncharacterized protein</fullName>
    </submittedName>
</protein>
<evidence type="ECO:0000256" key="1">
    <source>
        <dbReference type="SAM" id="MobiDB-lite"/>
    </source>
</evidence>
<feature type="region of interest" description="Disordered" evidence="1">
    <location>
        <begin position="127"/>
        <end position="163"/>
    </location>
</feature>
<name>A0ABU6ZUT1_9FABA</name>
<feature type="compositionally biased region" description="Acidic residues" evidence="1">
    <location>
        <begin position="145"/>
        <end position="160"/>
    </location>
</feature>
<reference evidence="2 3" key="1">
    <citation type="journal article" date="2023" name="Plants (Basel)">
        <title>Bridging the Gap: Combining Genomics and Transcriptomics Approaches to Understand Stylosanthes scabra, an Orphan Legume from the Brazilian Caatinga.</title>
        <authorList>
            <person name="Ferreira-Neto J.R.C."/>
            <person name="da Silva M.D."/>
            <person name="Binneck E."/>
            <person name="de Melo N.F."/>
            <person name="da Silva R.H."/>
            <person name="de Melo A.L.T.M."/>
            <person name="Pandolfi V."/>
            <person name="Bustamante F.O."/>
            <person name="Brasileiro-Vidal A.C."/>
            <person name="Benko-Iseppon A.M."/>
        </authorList>
    </citation>
    <scope>NUCLEOTIDE SEQUENCE [LARGE SCALE GENOMIC DNA]</scope>
    <source>
        <tissue evidence="2">Leaves</tissue>
    </source>
</reference>